<dbReference type="AlphaFoldDB" id="O26105"/>
<accession>O26105</accession>
<name>O26105_HELPY</name>
<dbReference type="EnsemblBacteria" id="AAD08628">
    <property type="protein sequence ID" value="AAD08628"/>
    <property type="gene ID" value="HP_1586"/>
</dbReference>
<dbReference type="PIR" id="B64718">
    <property type="entry name" value="B64718"/>
</dbReference>
<gene>
    <name evidence="2" type="ordered locus">HP_1586</name>
</gene>
<dbReference type="KEGG" id="hpy:HP_1586"/>
<evidence type="ECO:0000313" key="2">
    <source>
        <dbReference type="EMBL" id="AAD08628.1"/>
    </source>
</evidence>
<proteinExistence type="predicted"/>
<evidence type="ECO:0000313" key="3">
    <source>
        <dbReference type="Proteomes" id="UP000000429"/>
    </source>
</evidence>
<dbReference type="InParanoid" id="O26105"/>
<sequence length="112" mass="12873">MFWSGCYCSFYGSCGWGFLSFFTPLFWLLLGSLLGWCSLLMKRTAKIARPMRKVIARYHIFLVLFASRSAFCFANRFACSNLYCSAFSFASYFAFNFRRKVAIKTHAGTVTL</sequence>
<keyword evidence="1" id="KW-0812">Transmembrane</keyword>
<protein>
    <submittedName>
        <fullName evidence="2">Uncharacterized protein</fullName>
    </submittedName>
</protein>
<keyword evidence="1" id="KW-1133">Transmembrane helix</keyword>
<organism evidence="2 3">
    <name type="scientific">Helicobacter pylori (strain ATCC 700392 / 26695)</name>
    <name type="common">Campylobacter pylori</name>
    <dbReference type="NCBI Taxonomy" id="85962"/>
    <lineage>
        <taxon>Bacteria</taxon>
        <taxon>Pseudomonadati</taxon>
        <taxon>Campylobacterota</taxon>
        <taxon>Epsilonproteobacteria</taxon>
        <taxon>Campylobacterales</taxon>
        <taxon>Helicobacteraceae</taxon>
        <taxon>Helicobacter</taxon>
    </lineage>
</organism>
<feature type="transmembrane region" description="Helical" evidence="1">
    <location>
        <begin position="54"/>
        <end position="71"/>
    </location>
</feature>
<feature type="transmembrane region" description="Helical" evidence="1">
    <location>
        <begin position="25"/>
        <end position="42"/>
    </location>
</feature>
<reference evidence="2 3" key="1">
    <citation type="journal article" date="1997" name="Nature">
        <title>The complete genome sequence of the gastric pathogen Helicobacter pylori.</title>
        <authorList>
            <person name="Tomb J.-F."/>
            <person name="White O."/>
            <person name="Kerlavage A.R."/>
            <person name="Clayton R.A."/>
            <person name="Sutton G.G."/>
            <person name="Fleischmann R.D."/>
            <person name="Ketchum K.A."/>
            <person name="Klenk H.P."/>
            <person name="Gill S."/>
            <person name="Dougherty B.A."/>
            <person name="Nelson K."/>
            <person name="Quackenbush J."/>
            <person name="Zhou L."/>
            <person name="Kirkness E.F."/>
            <person name="Peterson S."/>
            <person name="Loftus B."/>
            <person name="Richardson D."/>
            <person name="Dodson R."/>
            <person name="Khalak H.G."/>
            <person name="Glodek A."/>
            <person name="McKenney K."/>
            <person name="Fitzegerald L.M."/>
            <person name="Lee N."/>
            <person name="Adams M.D."/>
            <person name="Hickey E.K."/>
            <person name="Berg D.E."/>
            <person name="Gocayne J.D."/>
            <person name="Utterback T.R."/>
            <person name="Peterson J.D."/>
            <person name="Kelley J.M."/>
            <person name="Karp P.D."/>
            <person name="Smith H.O."/>
            <person name="Fraser C.M."/>
            <person name="Venter J.C."/>
        </authorList>
    </citation>
    <scope>NUCLEOTIDE SEQUENCE [LARGE SCALE GENOMIC DNA]</scope>
    <source>
        <strain evidence="3">ATCC 700392 / 26695</strain>
    </source>
</reference>
<dbReference type="Proteomes" id="UP000000429">
    <property type="component" value="Chromosome"/>
</dbReference>
<evidence type="ECO:0000256" key="1">
    <source>
        <dbReference type="SAM" id="Phobius"/>
    </source>
</evidence>
<keyword evidence="3" id="KW-1185">Reference proteome</keyword>
<dbReference type="EMBL" id="AE000511">
    <property type="protein sequence ID" value="AAD08628.1"/>
    <property type="molecule type" value="Genomic_DNA"/>
</dbReference>
<keyword evidence="1" id="KW-0472">Membrane</keyword>